<gene>
    <name evidence="1" type="ORF">CA982_05850</name>
</gene>
<reference evidence="1 2" key="1">
    <citation type="submission" date="2017-05" db="EMBL/GenBank/DDBJ databases">
        <title>Biotechnological potential of actinobacteria isolated from South African environments.</title>
        <authorList>
            <person name="Le Roes-Hill M."/>
            <person name="Prins A."/>
            <person name="Durrell K.A."/>
        </authorList>
    </citation>
    <scope>NUCLEOTIDE SEQUENCE [LARGE SCALE GENOMIC DNA]</scope>
    <source>
        <strain evidence="1">BS2</strain>
    </source>
</reference>
<proteinExistence type="predicted"/>
<sequence length="60" mass="6816">MMCRHIMSERQEIAMTALLLAIVSGVVLLVVVARTLIVTIRDDRGRVPHRAAYDTRRPFP</sequence>
<dbReference type="Proteomes" id="UP000194632">
    <property type="component" value="Unassembled WGS sequence"/>
</dbReference>
<comment type="caution">
    <text evidence="1">The sequence shown here is derived from an EMBL/GenBank/DDBJ whole genome shotgun (WGS) entry which is preliminary data.</text>
</comment>
<protein>
    <submittedName>
        <fullName evidence="1">Uncharacterized protein</fullName>
    </submittedName>
</protein>
<evidence type="ECO:0000313" key="2">
    <source>
        <dbReference type="Proteomes" id="UP000194632"/>
    </source>
</evidence>
<evidence type="ECO:0000313" key="1">
    <source>
        <dbReference type="EMBL" id="OUC79827.1"/>
    </source>
</evidence>
<dbReference type="EMBL" id="NGFO01000005">
    <property type="protein sequence ID" value="OUC79827.1"/>
    <property type="molecule type" value="Genomic_DNA"/>
</dbReference>
<name>A0A243QDJ6_9ACTN</name>
<organism evidence="1 2">
    <name type="scientific">Gordonia lacunae</name>
    <dbReference type="NCBI Taxonomy" id="417102"/>
    <lineage>
        <taxon>Bacteria</taxon>
        <taxon>Bacillati</taxon>
        <taxon>Actinomycetota</taxon>
        <taxon>Actinomycetes</taxon>
        <taxon>Mycobacteriales</taxon>
        <taxon>Gordoniaceae</taxon>
        <taxon>Gordonia</taxon>
    </lineage>
</organism>
<accession>A0A243QDJ6</accession>
<keyword evidence="2" id="KW-1185">Reference proteome</keyword>
<dbReference type="AlphaFoldDB" id="A0A243QDJ6"/>